<gene>
    <name evidence="2" type="ORF">FOXYS1_13215</name>
</gene>
<feature type="domain" description="Tc1-like transposase DDE" evidence="1">
    <location>
        <begin position="306"/>
        <end position="411"/>
    </location>
</feature>
<dbReference type="EMBL" id="JAAFOW010002713">
    <property type="protein sequence ID" value="KAF5256312.1"/>
    <property type="molecule type" value="Genomic_DNA"/>
</dbReference>
<dbReference type="PANTHER" id="PTHR46564">
    <property type="entry name" value="TRANSPOSASE"/>
    <property type="match status" value="1"/>
</dbReference>
<name>A0A8H5EE97_FUSOX</name>
<dbReference type="InterPro" id="IPR012337">
    <property type="entry name" value="RNaseH-like_sf"/>
</dbReference>
<dbReference type="Proteomes" id="UP000558688">
    <property type="component" value="Unassembled WGS sequence"/>
</dbReference>
<dbReference type="InterPro" id="IPR036397">
    <property type="entry name" value="RNaseH_sf"/>
</dbReference>
<accession>A0A8H5EE97</accession>
<comment type="caution">
    <text evidence="2">The sequence shown here is derived from an EMBL/GenBank/DDBJ whole genome shotgun (WGS) entry which is preliminary data.</text>
</comment>
<proteinExistence type="predicted"/>
<protein>
    <recommendedName>
        <fullName evidence="1">Tc1-like transposase DDE domain-containing protein</fullName>
    </recommendedName>
</protein>
<organism evidence="2 3">
    <name type="scientific">Fusarium oxysporum</name>
    <name type="common">Fusarium vascular wilt</name>
    <dbReference type="NCBI Taxonomy" id="5507"/>
    <lineage>
        <taxon>Eukaryota</taxon>
        <taxon>Fungi</taxon>
        <taxon>Dikarya</taxon>
        <taxon>Ascomycota</taxon>
        <taxon>Pezizomycotina</taxon>
        <taxon>Sordariomycetes</taxon>
        <taxon>Hypocreomycetidae</taxon>
        <taxon>Hypocreales</taxon>
        <taxon>Nectriaceae</taxon>
        <taxon>Fusarium</taxon>
        <taxon>Fusarium oxysporum species complex</taxon>
    </lineage>
</organism>
<dbReference type="AlphaFoldDB" id="A0A8H5EE97"/>
<dbReference type="Gene3D" id="3.30.420.10">
    <property type="entry name" value="Ribonuclease H-like superfamily/Ribonuclease H"/>
    <property type="match status" value="1"/>
</dbReference>
<dbReference type="SUPFAM" id="SSF53098">
    <property type="entry name" value="Ribonuclease H-like"/>
    <property type="match status" value="1"/>
</dbReference>
<evidence type="ECO:0000259" key="1">
    <source>
        <dbReference type="Pfam" id="PF13358"/>
    </source>
</evidence>
<evidence type="ECO:0000313" key="3">
    <source>
        <dbReference type="Proteomes" id="UP000558688"/>
    </source>
</evidence>
<reference evidence="2" key="1">
    <citation type="submission" date="2020-02" db="EMBL/GenBank/DDBJ databases">
        <title>Identification and distribution of gene clusters putatively required for synthesis of sphingolipid metabolism inhibitors in phylogenetically diverse species of the filamentous fungus Fusarium.</title>
        <authorList>
            <person name="Kim H.-S."/>
            <person name="Busman M."/>
            <person name="Brown D.W."/>
            <person name="Divon H."/>
            <person name="Uhlig S."/>
            <person name="Proctor R.H."/>
        </authorList>
    </citation>
    <scope>NUCLEOTIDE SEQUENCE [LARGE SCALE GENOMIC DNA]</scope>
    <source>
        <strain evidence="2">NRRL 39464</strain>
    </source>
</reference>
<sequence>MAEAIGAAASIIGIIGAAFTVIQEIRNARGRVRGTSETLDNMSKHLDAIDESLGLVREEEKLQTARVELQVKAITNIATELRSFLDNLAARQREKAVSQFFHALKSGDKDDKKLQGILDQLDRARNELRLRISVAQVGLLGNLQDGFRVAFGVLEQTNTRVNKVLGINLALMDIVKNRALQQTGQTADGFIPVNAADVLAIGMSAPDDTTSMNSSNEARETNIYGNVTLGQARIMTGNIGVEDWQKIAGRKTTIANNQFGHDVRIITGDMGGEAARGFNDSFWNSLRSVVDCAFQSKYAFVEKIARFQREERFQVLAAYTQRGIKLSRVYRGSTDTATFVDFVAQLLRHCGRWPEPESVLVMDNASIHCSDEIKQMCDEAGVKLEMTAPYTPDTNPIEEYFAEMKAYVKLRWDEHISLIQRDFGSYVRSCVQAVGERQTSAEGNFRNVGLAVEQPP</sequence>
<dbReference type="InterPro" id="IPR038717">
    <property type="entry name" value="Tc1-like_DDE_dom"/>
</dbReference>
<dbReference type="GO" id="GO:0003676">
    <property type="term" value="F:nucleic acid binding"/>
    <property type="evidence" value="ECO:0007669"/>
    <property type="project" value="InterPro"/>
</dbReference>
<dbReference type="PANTHER" id="PTHR46564:SF1">
    <property type="entry name" value="TRANSPOSASE"/>
    <property type="match status" value="1"/>
</dbReference>
<dbReference type="Pfam" id="PF13358">
    <property type="entry name" value="DDE_3"/>
    <property type="match status" value="1"/>
</dbReference>
<evidence type="ECO:0000313" key="2">
    <source>
        <dbReference type="EMBL" id="KAF5256312.1"/>
    </source>
</evidence>